<dbReference type="SUPFAM" id="SSF53474">
    <property type="entry name" value="alpha/beta-Hydrolases"/>
    <property type="match status" value="1"/>
</dbReference>
<protein>
    <recommendedName>
        <fullName evidence="2">Alpha/beta hydrolase fold-3 domain-containing protein</fullName>
    </recommendedName>
</protein>
<keyword evidence="4" id="KW-1185">Reference proteome</keyword>
<organism evidence="3 4">
    <name type="scientific">Thlaspi arvense</name>
    <name type="common">Field penny-cress</name>
    <dbReference type="NCBI Taxonomy" id="13288"/>
    <lineage>
        <taxon>Eukaryota</taxon>
        <taxon>Viridiplantae</taxon>
        <taxon>Streptophyta</taxon>
        <taxon>Embryophyta</taxon>
        <taxon>Tracheophyta</taxon>
        <taxon>Spermatophyta</taxon>
        <taxon>Magnoliopsida</taxon>
        <taxon>eudicotyledons</taxon>
        <taxon>Gunneridae</taxon>
        <taxon>Pentapetalae</taxon>
        <taxon>rosids</taxon>
        <taxon>malvids</taxon>
        <taxon>Brassicales</taxon>
        <taxon>Brassicaceae</taxon>
        <taxon>Thlaspideae</taxon>
        <taxon>Thlaspi</taxon>
    </lineage>
</organism>
<comment type="similarity">
    <text evidence="1">Belongs to the 'GDXG' lipolytic enzyme family.</text>
</comment>
<dbReference type="InterPro" id="IPR050466">
    <property type="entry name" value="Carboxylest/Gibb_receptor"/>
</dbReference>
<dbReference type="GO" id="GO:0016787">
    <property type="term" value="F:hydrolase activity"/>
    <property type="evidence" value="ECO:0007669"/>
    <property type="project" value="InterPro"/>
</dbReference>
<dbReference type="Gene3D" id="3.40.50.1820">
    <property type="entry name" value="alpha/beta hydrolase"/>
    <property type="match status" value="1"/>
</dbReference>
<name>A0AAU9RJ88_THLAR</name>
<dbReference type="InterPro" id="IPR013094">
    <property type="entry name" value="AB_hydrolase_3"/>
</dbReference>
<dbReference type="Pfam" id="PF07859">
    <property type="entry name" value="Abhydrolase_3"/>
    <property type="match status" value="1"/>
</dbReference>
<dbReference type="EMBL" id="CAJVSB020000048">
    <property type="protein sequence ID" value="CAH2040956.1"/>
    <property type="molecule type" value="Genomic_DNA"/>
</dbReference>
<comment type="caution">
    <text evidence="3">The sequence shown here is derived from an EMBL/GenBank/DDBJ whole genome shotgun (WGS) entry which is preliminary data.</text>
</comment>
<dbReference type="InterPro" id="IPR029058">
    <property type="entry name" value="AB_hydrolase_fold"/>
</dbReference>
<feature type="domain" description="Alpha/beta hydrolase fold-3" evidence="2">
    <location>
        <begin position="15"/>
        <end position="74"/>
    </location>
</feature>
<dbReference type="PANTHER" id="PTHR23024:SF24">
    <property type="entry name" value="ALPHA_BETA HYDROLASE FOLD-3 DOMAIN-CONTAINING PROTEIN"/>
    <property type="match status" value="1"/>
</dbReference>
<evidence type="ECO:0000256" key="1">
    <source>
        <dbReference type="ARBA" id="ARBA00010515"/>
    </source>
</evidence>
<dbReference type="Proteomes" id="UP000836841">
    <property type="component" value="Unassembled WGS sequence"/>
</dbReference>
<evidence type="ECO:0000259" key="2">
    <source>
        <dbReference type="Pfam" id="PF07859"/>
    </source>
</evidence>
<reference evidence="3 4" key="1">
    <citation type="submission" date="2022-03" db="EMBL/GenBank/DDBJ databases">
        <authorList>
            <person name="Nunn A."/>
            <person name="Chopra R."/>
            <person name="Nunn A."/>
            <person name="Contreras Garrido A."/>
        </authorList>
    </citation>
    <scope>NUCLEOTIDE SEQUENCE [LARGE SCALE GENOMIC DNA]</scope>
</reference>
<sequence>MMTFTAVLPPRTYHCRSVNYRRSPVHPFPTPYDNGTTTLKFICDVREGSVLLAVTDLSRCFIACNSAGGNMAHHDHNV</sequence>
<accession>A0AAU9RJ88</accession>
<proteinExistence type="inferred from homology"/>
<evidence type="ECO:0000313" key="3">
    <source>
        <dbReference type="EMBL" id="CAH2040956.1"/>
    </source>
</evidence>
<evidence type="ECO:0000313" key="4">
    <source>
        <dbReference type="Proteomes" id="UP000836841"/>
    </source>
</evidence>
<dbReference type="PANTHER" id="PTHR23024">
    <property type="entry name" value="ARYLACETAMIDE DEACETYLASE"/>
    <property type="match status" value="1"/>
</dbReference>
<gene>
    <name evidence="3" type="ORF">TAV2_LOCUS4261</name>
</gene>
<dbReference type="AlphaFoldDB" id="A0AAU9RJ88"/>